<reference evidence="2 3" key="1">
    <citation type="journal article" date="2014" name="Nat. Commun.">
        <title>Klebsormidium flaccidum genome reveals primary factors for plant terrestrial adaptation.</title>
        <authorList>
            <person name="Hori K."/>
            <person name="Maruyama F."/>
            <person name="Fujisawa T."/>
            <person name="Togashi T."/>
            <person name="Yamamoto N."/>
            <person name="Seo M."/>
            <person name="Sato S."/>
            <person name="Yamada T."/>
            <person name="Mori H."/>
            <person name="Tajima N."/>
            <person name="Moriyama T."/>
            <person name="Ikeuchi M."/>
            <person name="Watanabe M."/>
            <person name="Wada H."/>
            <person name="Kobayashi K."/>
            <person name="Saito M."/>
            <person name="Masuda T."/>
            <person name="Sasaki-Sekimoto Y."/>
            <person name="Mashiguchi K."/>
            <person name="Awai K."/>
            <person name="Shimojima M."/>
            <person name="Masuda S."/>
            <person name="Iwai M."/>
            <person name="Nobusawa T."/>
            <person name="Narise T."/>
            <person name="Kondo S."/>
            <person name="Saito H."/>
            <person name="Sato R."/>
            <person name="Murakawa M."/>
            <person name="Ihara Y."/>
            <person name="Oshima-Yamada Y."/>
            <person name="Ohtaka K."/>
            <person name="Satoh M."/>
            <person name="Sonobe K."/>
            <person name="Ishii M."/>
            <person name="Ohtani R."/>
            <person name="Kanamori-Sato M."/>
            <person name="Honoki R."/>
            <person name="Miyazaki D."/>
            <person name="Mochizuki H."/>
            <person name="Umetsu J."/>
            <person name="Higashi K."/>
            <person name="Shibata D."/>
            <person name="Kamiya Y."/>
            <person name="Sato N."/>
            <person name="Nakamura Y."/>
            <person name="Tabata S."/>
            <person name="Ida S."/>
            <person name="Kurokawa K."/>
            <person name="Ohta H."/>
        </authorList>
    </citation>
    <scope>NUCLEOTIDE SEQUENCE [LARGE SCALE GENOMIC DNA]</scope>
    <source>
        <strain evidence="2 3">NIES-2285</strain>
    </source>
</reference>
<accession>A0A1Y1IPV7</accession>
<evidence type="ECO:0000256" key="1">
    <source>
        <dbReference type="SAM" id="MobiDB-lite"/>
    </source>
</evidence>
<dbReference type="AlphaFoldDB" id="A0A1Y1IPV7"/>
<sequence>MDGVHLIAICDLPDSLMDGLDGDLRTFLASLDNREISGIVGRFAVDPVRKREVGDGEQRFVHLAYMGSWNASTEWRDIVEPLAESALFPYYMLQQKTYRVTATEAARGAGRILGDSGLPEGGRTKGEDGPPAKKRSRRRETPQTPRASSTEGARGPAVAAGKRKGSSQQGGPPKRAFSASLRSAGGTGADESAGRAWVQGRGTPADRLSRLLVAVTTQLPANEQPAADVTSFTWMGMIQMALQAVADNSEGDCPTNVESLPLIGLLAYSL</sequence>
<organism evidence="2 3">
    <name type="scientific">Klebsormidium nitens</name>
    <name type="common">Green alga</name>
    <name type="synonym">Ulothrix nitens</name>
    <dbReference type="NCBI Taxonomy" id="105231"/>
    <lineage>
        <taxon>Eukaryota</taxon>
        <taxon>Viridiplantae</taxon>
        <taxon>Streptophyta</taxon>
        <taxon>Klebsormidiophyceae</taxon>
        <taxon>Klebsormidiales</taxon>
        <taxon>Klebsormidiaceae</taxon>
        <taxon>Klebsormidium</taxon>
    </lineage>
</organism>
<dbReference type="Proteomes" id="UP000054558">
    <property type="component" value="Unassembled WGS sequence"/>
</dbReference>
<feature type="region of interest" description="Disordered" evidence="1">
    <location>
        <begin position="111"/>
        <end position="196"/>
    </location>
</feature>
<gene>
    <name evidence="2" type="ORF">KFL_009190020</name>
</gene>
<feature type="compositionally biased region" description="Polar residues" evidence="1">
    <location>
        <begin position="142"/>
        <end position="151"/>
    </location>
</feature>
<proteinExistence type="predicted"/>
<name>A0A1Y1IPV7_KLENI</name>
<feature type="compositionally biased region" description="Basic and acidic residues" evidence="1">
    <location>
        <begin position="122"/>
        <end position="131"/>
    </location>
</feature>
<protein>
    <submittedName>
        <fullName evidence="2">Uncharacterized protein</fullName>
    </submittedName>
</protein>
<evidence type="ECO:0000313" key="2">
    <source>
        <dbReference type="EMBL" id="GAQ92082.1"/>
    </source>
</evidence>
<keyword evidence="3" id="KW-1185">Reference proteome</keyword>
<dbReference type="EMBL" id="DF237868">
    <property type="protein sequence ID" value="GAQ92082.1"/>
    <property type="molecule type" value="Genomic_DNA"/>
</dbReference>
<evidence type="ECO:0000313" key="3">
    <source>
        <dbReference type="Proteomes" id="UP000054558"/>
    </source>
</evidence>